<evidence type="ECO:0000313" key="4">
    <source>
        <dbReference type="Proteomes" id="UP000436088"/>
    </source>
</evidence>
<organism evidence="3 4">
    <name type="scientific">Hibiscus syriacus</name>
    <name type="common">Rose of Sharon</name>
    <dbReference type="NCBI Taxonomy" id="106335"/>
    <lineage>
        <taxon>Eukaryota</taxon>
        <taxon>Viridiplantae</taxon>
        <taxon>Streptophyta</taxon>
        <taxon>Embryophyta</taxon>
        <taxon>Tracheophyta</taxon>
        <taxon>Spermatophyta</taxon>
        <taxon>Magnoliopsida</taxon>
        <taxon>eudicotyledons</taxon>
        <taxon>Gunneridae</taxon>
        <taxon>Pentapetalae</taxon>
        <taxon>rosids</taxon>
        <taxon>malvids</taxon>
        <taxon>Malvales</taxon>
        <taxon>Malvaceae</taxon>
        <taxon>Malvoideae</taxon>
        <taxon>Hibiscus</taxon>
    </lineage>
</organism>
<sequence length="86" mass="9274">MIVKLSPTRFYCCGVMICYILLIVSNKRVSALRPLKSAEIQRPPPTTTGQMLNPTERGLIPPSGHSPCTYIGGDGSYSGGGHCQIH</sequence>
<dbReference type="Proteomes" id="UP000436088">
    <property type="component" value="Unassembled WGS sequence"/>
</dbReference>
<feature type="transmembrane region" description="Helical" evidence="2">
    <location>
        <begin position="6"/>
        <end position="24"/>
    </location>
</feature>
<keyword evidence="4" id="KW-1185">Reference proteome</keyword>
<proteinExistence type="predicted"/>
<dbReference type="AlphaFoldDB" id="A0A6A3AYJ3"/>
<keyword evidence="2" id="KW-1133">Transmembrane helix</keyword>
<gene>
    <name evidence="3" type="ORF">F3Y22_tig00110356pilonHSYRG00163</name>
</gene>
<accession>A0A6A3AYJ3</accession>
<feature type="region of interest" description="Disordered" evidence="1">
    <location>
        <begin position="39"/>
        <end position="58"/>
    </location>
</feature>
<name>A0A6A3AYJ3_HIBSY</name>
<evidence type="ECO:0000256" key="2">
    <source>
        <dbReference type="SAM" id="Phobius"/>
    </source>
</evidence>
<protein>
    <submittedName>
        <fullName evidence="3">Uncharacterized protein</fullName>
    </submittedName>
</protein>
<keyword evidence="2" id="KW-0472">Membrane</keyword>
<keyword evidence="2" id="KW-0812">Transmembrane</keyword>
<evidence type="ECO:0000313" key="3">
    <source>
        <dbReference type="EMBL" id="KAE8708135.1"/>
    </source>
</evidence>
<dbReference type="EMBL" id="VEPZ02000949">
    <property type="protein sequence ID" value="KAE8708135.1"/>
    <property type="molecule type" value="Genomic_DNA"/>
</dbReference>
<reference evidence="3" key="1">
    <citation type="submission" date="2019-09" db="EMBL/GenBank/DDBJ databases">
        <title>Draft genome information of white flower Hibiscus syriacus.</title>
        <authorList>
            <person name="Kim Y.-M."/>
        </authorList>
    </citation>
    <scope>NUCLEOTIDE SEQUENCE [LARGE SCALE GENOMIC DNA]</scope>
    <source>
        <strain evidence="3">YM2019G1</strain>
    </source>
</reference>
<comment type="caution">
    <text evidence="3">The sequence shown here is derived from an EMBL/GenBank/DDBJ whole genome shotgun (WGS) entry which is preliminary data.</text>
</comment>
<evidence type="ECO:0000256" key="1">
    <source>
        <dbReference type="SAM" id="MobiDB-lite"/>
    </source>
</evidence>